<dbReference type="Proteomes" id="UP000823388">
    <property type="component" value="Chromosome 9K"/>
</dbReference>
<gene>
    <name evidence="1" type="ORF">PVAP13_9KG185700</name>
</gene>
<dbReference type="EMBL" id="CM029053">
    <property type="protein sequence ID" value="KAG2548404.1"/>
    <property type="molecule type" value="Genomic_DNA"/>
</dbReference>
<evidence type="ECO:0000313" key="2">
    <source>
        <dbReference type="Proteomes" id="UP000823388"/>
    </source>
</evidence>
<keyword evidence="2" id="KW-1185">Reference proteome</keyword>
<evidence type="ECO:0000313" key="1">
    <source>
        <dbReference type="EMBL" id="KAG2548404.1"/>
    </source>
</evidence>
<organism evidence="1 2">
    <name type="scientific">Panicum virgatum</name>
    <name type="common">Blackwell switchgrass</name>
    <dbReference type="NCBI Taxonomy" id="38727"/>
    <lineage>
        <taxon>Eukaryota</taxon>
        <taxon>Viridiplantae</taxon>
        <taxon>Streptophyta</taxon>
        <taxon>Embryophyta</taxon>
        <taxon>Tracheophyta</taxon>
        <taxon>Spermatophyta</taxon>
        <taxon>Magnoliopsida</taxon>
        <taxon>Liliopsida</taxon>
        <taxon>Poales</taxon>
        <taxon>Poaceae</taxon>
        <taxon>PACMAD clade</taxon>
        <taxon>Panicoideae</taxon>
        <taxon>Panicodae</taxon>
        <taxon>Paniceae</taxon>
        <taxon>Panicinae</taxon>
        <taxon>Panicum</taxon>
        <taxon>Panicum sect. Hiantes</taxon>
    </lineage>
</organism>
<proteinExistence type="predicted"/>
<comment type="caution">
    <text evidence="1">The sequence shown here is derived from an EMBL/GenBank/DDBJ whole genome shotgun (WGS) entry which is preliminary data.</text>
</comment>
<name>A0A8T0NNI0_PANVG</name>
<dbReference type="AlphaFoldDB" id="A0A8T0NNI0"/>
<reference evidence="1" key="1">
    <citation type="submission" date="2020-05" db="EMBL/GenBank/DDBJ databases">
        <title>WGS assembly of Panicum virgatum.</title>
        <authorList>
            <person name="Lovell J.T."/>
            <person name="Jenkins J."/>
            <person name="Shu S."/>
            <person name="Juenger T.E."/>
            <person name="Schmutz J."/>
        </authorList>
    </citation>
    <scope>NUCLEOTIDE SEQUENCE</scope>
    <source>
        <strain evidence="1">AP13</strain>
    </source>
</reference>
<accession>A0A8T0NNI0</accession>
<protein>
    <submittedName>
        <fullName evidence="1">Uncharacterized protein</fullName>
    </submittedName>
</protein>
<sequence>MHLAAEQRLFPATSRKRCLPQGCTVPWCGGTRATQRRRPRRRQAEEEGWRTTIQSWLIDHHRTQRSSPTTNGLIGWWQVLTSNSLTLK</sequence>